<dbReference type="EMBL" id="BOOA01000051">
    <property type="protein sequence ID" value="GIH27177.1"/>
    <property type="molecule type" value="Genomic_DNA"/>
</dbReference>
<accession>A0A919QJ69</accession>
<dbReference type="Proteomes" id="UP000640052">
    <property type="component" value="Unassembled WGS sequence"/>
</dbReference>
<keyword evidence="2" id="KW-1185">Reference proteome</keyword>
<name>A0A919QJ69_9ACTN</name>
<reference evidence="1" key="1">
    <citation type="submission" date="2021-01" db="EMBL/GenBank/DDBJ databases">
        <title>Whole genome shotgun sequence of Acrocarpospora phusangensis NBRC 108782.</title>
        <authorList>
            <person name="Komaki H."/>
            <person name="Tamura T."/>
        </authorList>
    </citation>
    <scope>NUCLEOTIDE SEQUENCE</scope>
    <source>
        <strain evidence="1">NBRC 108782</strain>
    </source>
</reference>
<evidence type="ECO:0000313" key="1">
    <source>
        <dbReference type="EMBL" id="GIH27177.1"/>
    </source>
</evidence>
<proteinExistence type="predicted"/>
<dbReference type="AlphaFoldDB" id="A0A919QJ69"/>
<organism evidence="1 2">
    <name type="scientific">Acrocarpospora phusangensis</name>
    <dbReference type="NCBI Taxonomy" id="1070424"/>
    <lineage>
        <taxon>Bacteria</taxon>
        <taxon>Bacillati</taxon>
        <taxon>Actinomycetota</taxon>
        <taxon>Actinomycetes</taxon>
        <taxon>Streptosporangiales</taxon>
        <taxon>Streptosporangiaceae</taxon>
        <taxon>Acrocarpospora</taxon>
    </lineage>
</organism>
<evidence type="ECO:0000313" key="2">
    <source>
        <dbReference type="Proteomes" id="UP000640052"/>
    </source>
</evidence>
<protein>
    <submittedName>
        <fullName evidence="1">Uncharacterized protein</fullName>
    </submittedName>
</protein>
<gene>
    <name evidence="1" type="ORF">Aph01nite_54870</name>
</gene>
<comment type="caution">
    <text evidence="1">The sequence shown here is derived from an EMBL/GenBank/DDBJ whole genome shotgun (WGS) entry which is preliminary data.</text>
</comment>
<sequence length="64" mass="6421">MEVAALALVDSSGTATAPAVRVSATEATMADILRVVLAREAPSVGGWPDVIIGGPFLSRAGRAT</sequence>